<evidence type="ECO:0000313" key="1">
    <source>
        <dbReference type="EMBL" id="AYF76828.1"/>
    </source>
</evidence>
<sequence length="487" mass="54079">MADEVGDEPSMAARRKKNLRSERRKKFALLRSHEQGRDVLAFMDEKLREYGTIQDLTDTALTEAMRDLAVHVPEEQQAMIARTEIFVHDTELNEATTVGFPDGSHLIRISDAQLSLLALFGDLLRAWSRSKGRFLPLSLLRRTWEIQSGRANPEEDVILAGAASIRYYIHHQRAVGVSAQVASSFSRKNVLREDEASGARAVALLFLVAHEMSHVVLGHTASKRSELSRDEQHGCEFEADAFGVELVTRVLGGQQQHRLAAATYAIVGLLAISVASDPLYLRPPETHPAVQTRIDRVAAIAGPDYAQTIVLGWGLNEMVKLGTAVDRPFDARCWTALQAHPAFDTTFHIPGYYKTIQGYDMWIDGDPQRAMALIQSFVDDREPGMETYLDATDFGAIRSGVEKFQSSGARAALDAWGVRNVDELLDFSRPLSYHKLVSSIMGSAIFSALSSVDEAVESTRDTFAFYQRMISVVLAQMISRELRGART</sequence>
<dbReference type="AlphaFoldDB" id="A0A386ZGY4"/>
<gene>
    <name evidence="1" type="ORF">D7D52_26825</name>
</gene>
<protein>
    <submittedName>
        <fullName evidence="1">Uncharacterized protein</fullName>
    </submittedName>
</protein>
<dbReference type="OrthoDB" id="5184233at2"/>
<accession>A0A386ZGY4</accession>
<name>A0A386ZGY4_9NOCA</name>
<proteinExistence type="predicted"/>
<reference evidence="1 2" key="1">
    <citation type="submission" date="2018-09" db="EMBL/GenBank/DDBJ databases">
        <title>Nocardia yunnanensis sp. nov., an actinomycete isolated from a soil sample.</title>
        <authorList>
            <person name="Zhang J."/>
        </authorList>
    </citation>
    <scope>NUCLEOTIDE SEQUENCE [LARGE SCALE GENOMIC DNA]</scope>
    <source>
        <strain evidence="1 2">CFHS0054</strain>
    </source>
</reference>
<keyword evidence="2" id="KW-1185">Reference proteome</keyword>
<dbReference type="KEGG" id="nyu:D7D52_26825"/>
<dbReference type="EMBL" id="CP032568">
    <property type="protein sequence ID" value="AYF76828.1"/>
    <property type="molecule type" value="Genomic_DNA"/>
</dbReference>
<dbReference type="Proteomes" id="UP000267164">
    <property type="component" value="Chromosome"/>
</dbReference>
<organism evidence="1 2">
    <name type="scientific">Nocardia yunnanensis</name>
    <dbReference type="NCBI Taxonomy" id="2382165"/>
    <lineage>
        <taxon>Bacteria</taxon>
        <taxon>Bacillati</taxon>
        <taxon>Actinomycetota</taxon>
        <taxon>Actinomycetes</taxon>
        <taxon>Mycobacteriales</taxon>
        <taxon>Nocardiaceae</taxon>
        <taxon>Nocardia</taxon>
    </lineage>
</organism>
<evidence type="ECO:0000313" key="2">
    <source>
        <dbReference type="Proteomes" id="UP000267164"/>
    </source>
</evidence>